<sequence>MTEEIEKTRVQEIAERTNGSPPKCFIQRESNRPVLDASLAAIPIIDLSYEESKDLEQREIEDSKLRSASSSGELFYVLGHGIPTSLIDEVRNITRSFFNQPKQPLKEKLSYTSDMPNPYFSEGYETDVVVSNEQILDWNDKLLLNVYPEEERNMDLWPQKPESFREVVNEFNEKILILVDVIFKALARSLGLDEVYFINNGSKGRIPWRFNYYPPCSKPDLVLGMKPHSDGSSFTIILQDDQVSGLQVFNNQLGWLNVPVLPYALLVVLGDEIEIKTNGQYKSVMHKVVTNSEKERISLSMFILSELKNEIGPIDELIEDGKPKLYKSTTAKDYGADFFVKFSQGIRPLDSMRI</sequence>
<comment type="similarity">
    <text evidence="1 5">Belongs to the iron/ascorbate-dependent oxidoreductase family.</text>
</comment>
<evidence type="ECO:0000256" key="3">
    <source>
        <dbReference type="ARBA" id="ARBA00023002"/>
    </source>
</evidence>
<evidence type="ECO:0000313" key="8">
    <source>
        <dbReference type="EMBL" id="KMZ65044.1"/>
    </source>
</evidence>
<evidence type="ECO:0000313" key="9">
    <source>
        <dbReference type="Proteomes" id="UP000036987"/>
    </source>
</evidence>
<dbReference type="Proteomes" id="UP000036987">
    <property type="component" value="Unassembled WGS sequence"/>
</dbReference>
<keyword evidence="3 5" id="KW-0560">Oxidoreductase</keyword>
<name>A0A0K9P7R9_ZOSMR</name>
<feature type="domain" description="Fe2OG dioxygenase" evidence="7">
    <location>
        <begin position="204"/>
        <end position="305"/>
    </location>
</feature>
<feature type="region of interest" description="Disordered" evidence="6">
    <location>
        <begin position="1"/>
        <end position="21"/>
    </location>
</feature>
<keyword evidence="9" id="KW-1185">Reference proteome</keyword>
<dbReference type="AlphaFoldDB" id="A0A0K9P7R9"/>
<evidence type="ECO:0000256" key="4">
    <source>
        <dbReference type="ARBA" id="ARBA00023004"/>
    </source>
</evidence>
<reference evidence="9" key="1">
    <citation type="journal article" date="2016" name="Nature">
        <title>The genome of the seagrass Zostera marina reveals angiosperm adaptation to the sea.</title>
        <authorList>
            <person name="Olsen J.L."/>
            <person name="Rouze P."/>
            <person name="Verhelst B."/>
            <person name="Lin Y.-C."/>
            <person name="Bayer T."/>
            <person name="Collen J."/>
            <person name="Dattolo E."/>
            <person name="De Paoli E."/>
            <person name="Dittami S."/>
            <person name="Maumus F."/>
            <person name="Michel G."/>
            <person name="Kersting A."/>
            <person name="Lauritano C."/>
            <person name="Lohaus R."/>
            <person name="Toepel M."/>
            <person name="Tonon T."/>
            <person name="Vanneste K."/>
            <person name="Amirebrahimi M."/>
            <person name="Brakel J."/>
            <person name="Bostroem C."/>
            <person name="Chovatia M."/>
            <person name="Grimwood J."/>
            <person name="Jenkins J.W."/>
            <person name="Jueterbock A."/>
            <person name="Mraz A."/>
            <person name="Stam W.T."/>
            <person name="Tice H."/>
            <person name="Bornberg-Bauer E."/>
            <person name="Green P.J."/>
            <person name="Pearson G.A."/>
            <person name="Procaccini G."/>
            <person name="Duarte C.M."/>
            <person name="Schmutz J."/>
            <person name="Reusch T.B.H."/>
            <person name="Van de Peer Y."/>
        </authorList>
    </citation>
    <scope>NUCLEOTIDE SEQUENCE [LARGE SCALE GENOMIC DNA]</scope>
    <source>
        <strain evidence="9">cv. Finnish</strain>
    </source>
</reference>
<dbReference type="InterPro" id="IPR027443">
    <property type="entry name" value="IPNS-like_sf"/>
</dbReference>
<dbReference type="InterPro" id="IPR005123">
    <property type="entry name" value="Oxoglu/Fe-dep_dioxygenase_dom"/>
</dbReference>
<proteinExistence type="inferred from homology"/>
<dbReference type="InterPro" id="IPR026992">
    <property type="entry name" value="DIOX_N"/>
</dbReference>
<dbReference type="EMBL" id="LFYR01001077">
    <property type="protein sequence ID" value="KMZ65044.1"/>
    <property type="molecule type" value="Genomic_DNA"/>
</dbReference>
<accession>A0A0K9P7R9</accession>
<comment type="caution">
    <text evidence="8">The sequence shown here is derived from an EMBL/GenBank/DDBJ whole genome shotgun (WGS) entry which is preliminary data.</text>
</comment>
<evidence type="ECO:0000256" key="1">
    <source>
        <dbReference type="ARBA" id="ARBA00008056"/>
    </source>
</evidence>
<dbReference type="GO" id="GO:0046872">
    <property type="term" value="F:metal ion binding"/>
    <property type="evidence" value="ECO:0007669"/>
    <property type="project" value="UniProtKB-KW"/>
</dbReference>
<dbReference type="Gene3D" id="2.60.120.330">
    <property type="entry name" value="B-lactam Antibiotic, Isopenicillin N Synthase, Chain"/>
    <property type="match status" value="1"/>
</dbReference>
<dbReference type="PANTHER" id="PTHR47991">
    <property type="entry name" value="OXOGLUTARATE/IRON-DEPENDENT DIOXYGENASE"/>
    <property type="match status" value="1"/>
</dbReference>
<evidence type="ECO:0000259" key="7">
    <source>
        <dbReference type="PROSITE" id="PS51471"/>
    </source>
</evidence>
<dbReference type="OrthoDB" id="288590at2759"/>
<dbReference type="STRING" id="29655.A0A0K9P7R9"/>
<organism evidence="8 9">
    <name type="scientific">Zostera marina</name>
    <name type="common">Eelgrass</name>
    <dbReference type="NCBI Taxonomy" id="29655"/>
    <lineage>
        <taxon>Eukaryota</taxon>
        <taxon>Viridiplantae</taxon>
        <taxon>Streptophyta</taxon>
        <taxon>Embryophyta</taxon>
        <taxon>Tracheophyta</taxon>
        <taxon>Spermatophyta</taxon>
        <taxon>Magnoliopsida</taxon>
        <taxon>Liliopsida</taxon>
        <taxon>Zosteraceae</taxon>
        <taxon>Zostera</taxon>
    </lineage>
</organism>
<dbReference type="Pfam" id="PF14226">
    <property type="entry name" value="DIOX_N"/>
    <property type="match status" value="1"/>
</dbReference>
<dbReference type="SUPFAM" id="SSF51197">
    <property type="entry name" value="Clavaminate synthase-like"/>
    <property type="match status" value="1"/>
</dbReference>
<evidence type="ECO:0000256" key="5">
    <source>
        <dbReference type="RuleBase" id="RU003682"/>
    </source>
</evidence>
<dbReference type="Pfam" id="PF03171">
    <property type="entry name" value="2OG-FeII_Oxy"/>
    <property type="match status" value="1"/>
</dbReference>
<evidence type="ECO:0000256" key="2">
    <source>
        <dbReference type="ARBA" id="ARBA00022723"/>
    </source>
</evidence>
<dbReference type="GO" id="GO:0016491">
    <property type="term" value="F:oxidoreductase activity"/>
    <property type="evidence" value="ECO:0007669"/>
    <property type="project" value="UniProtKB-KW"/>
</dbReference>
<dbReference type="PROSITE" id="PS51471">
    <property type="entry name" value="FE2OG_OXY"/>
    <property type="match status" value="1"/>
</dbReference>
<evidence type="ECO:0000256" key="6">
    <source>
        <dbReference type="SAM" id="MobiDB-lite"/>
    </source>
</evidence>
<dbReference type="InterPro" id="IPR050295">
    <property type="entry name" value="Plant_2OG-oxidoreductases"/>
</dbReference>
<dbReference type="OMA" id="DWSDRIY"/>
<feature type="compositionally biased region" description="Basic and acidic residues" evidence="6">
    <location>
        <begin position="1"/>
        <end position="15"/>
    </location>
</feature>
<dbReference type="InterPro" id="IPR044861">
    <property type="entry name" value="IPNS-like_FE2OG_OXY"/>
</dbReference>
<gene>
    <name evidence="8" type="ORF">ZOSMA_33G00750</name>
</gene>
<keyword evidence="2 5" id="KW-0479">Metal-binding</keyword>
<dbReference type="FunFam" id="2.60.120.330:FF:000079">
    <property type="entry name" value="Protein SRG1"/>
    <property type="match status" value="1"/>
</dbReference>
<protein>
    <recommendedName>
        <fullName evidence="7">Fe2OG dioxygenase domain-containing protein</fullName>
    </recommendedName>
</protein>
<keyword evidence="4 5" id="KW-0408">Iron</keyword>